<reference evidence="1" key="2">
    <citation type="submission" date="2025-09" db="UniProtKB">
        <authorList>
            <consortium name="Ensembl"/>
        </authorList>
    </citation>
    <scope>IDENTIFICATION</scope>
</reference>
<protein>
    <submittedName>
        <fullName evidence="1">Uncharacterized protein</fullName>
    </submittedName>
</protein>
<evidence type="ECO:0000313" key="2">
    <source>
        <dbReference type="Proteomes" id="UP000261620"/>
    </source>
</evidence>
<accession>A0A3Q4ARJ6</accession>
<reference evidence="1" key="1">
    <citation type="submission" date="2025-08" db="UniProtKB">
        <authorList>
            <consortium name="Ensembl"/>
        </authorList>
    </citation>
    <scope>IDENTIFICATION</scope>
</reference>
<dbReference type="Proteomes" id="UP000261620">
    <property type="component" value="Unplaced"/>
</dbReference>
<sequence length="86" mass="9899">MRRLTISRSLGSLSHPWSCKLSVQVTGNVRKEVQADKGLYILRKNRQSCSLSQAWEFLQLVLNTSPEQNFFLVWCPTIIVTTVIYL</sequence>
<name>A0A3Q4ARJ6_MOLML</name>
<dbReference type="Ensembl" id="ENSMMOT00000007290.1">
    <property type="protein sequence ID" value="ENSMMOP00000007155.1"/>
    <property type="gene ID" value="ENSMMOG00000005552.1"/>
</dbReference>
<proteinExistence type="predicted"/>
<organism evidence="1 2">
    <name type="scientific">Mola mola</name>
    <name type="common">Ocean sunfish</name>
    <name type="synonym">Tetraodon mola</name>
    <dbReference type="NCBI Taxonomy" id="94237"/>
    <lineage>
        <taxon>Eukaryota</taxon>
        <taxon>Metazoa</taxon>
        <taxon>Chordata</taxon>
        <taxon>Craniata</taxon>
        <taxon>Vertebrata</taxon>
        <taxon>Euteleostomi</taxon>
        <taxon>Actinopterygii</taxon>
        <taxon>Neopterygii</taxon>
        <taxon>Teleostei</taxon>
        <taxon>Neoteleostei</taxon>
        <taxon>Acanthomorphata</taxon>
        <taxon>Eupercaria</taxon>
        <taxon>Tetraodontiformes</taxon>
        <taxon>Molidae</taxon>
        <taxon>Mola</taxon>
    </lineage>
</organism>
<evidence type="ECO:0000313" key="1">
    <source>
        <dbReference type="Ensembl" id="ENSMMOP00000007155.1"/>
    </source>
</evidence>
<keyword evidence="2" id="KW-1185">Reference proteome</keyword>
<dbReference type="AlphaFoldDB" id="A0A3Q4ARJ6"/>